<accession>A0A2P2C5S9</accession>
<dbReference type="InterPro" id="IPR015943">
    <property type="entry name" value="WD40/YVTN_repeat-like_dom_sf"/>
</dbReference>
<dbReference type="InterPro" id="IPR013431">
    <property type="entry name" value="Delta_60_rpt"/>
</dbReference>
<evidence type="ECO:0000313" key="1">
    <source>
        <dbReference type="EMBL" id="CUR57336.1"/>
    </source>
</evidence>
<gene>
    <name evidence="1" type="ORF">NOCA2400001</name>
</gene>
<dbReference type="EMBL" id="CZKA01000035">
    <property type="protein sequence ID" value="CUR57336.1"/>
    <property type="molecule type" value="Genomic_DNA"/>
</dbReference>
<dbReference type="SUPFAM" id="SSF50969">
    <property type="entry name" value="YVTN repeat-like/Quinoprotein amine dehydrogenase"/>
    <property type="match status" value="1"/>
</dbReference>
<dbReference type="Pfam" id="PF17164">
    <property type="entry name" value="DUF5122"/>
    <property type="match status" value="1"/>
</dbReference>
<sequence length="383" mass="39134">MITIARAQMPVLRRLTVVAAATMSLVLAAPLAAFAAVSVTPDDTARVNGTVFAIAQVGNRTIIGGDFTMVGGQPRNHIAAIRADGKLDTTFKADVDGTVYSIAGSTDGSTVYIGGLFGTAGGAARSNLAAVDSTTGTALPNWVADTTGATPEVLAVTVSGNRLYVGGRFGGVDGTSRKRIVAIDATAGDVIKTFNPAPNLAAVKFLAASPDGTTVFAGGAFDTIGGQSRTTGIAQLYADTGLATPFNPAPIGSVVVAMGISPTADRIYFGVADNRVLAYNVATSALVWTIKNGGDTQAIAVTDTAIYLGGHFGQNITQKVKRQWVESLNLDGTVTSWDPKLAGGSMGIWAITATPTAIHLGGEFITINGANSHPRYARFAGTP</sequence>
<dbReference type="Gene3D" id="2.130.10.10">
    <property type="entry name" value="YVTN repeat-like/Quinoprotein amine dehydrogenase"/>
    <property type="match status" value="1"/>
</dbReference>
<proteinExistence type="predicted"/>
<name>A0A2P2C5S9_9ZZZZ</name>
<protein>
    <submittedName>
        <fullName evidence="1">Uncharacterized protein</fullName>
    </submittedName>
</protein>
<dbReference type="AlphaFoldDB" id="A0A2P2C5S9"/>
<dbReference type="InterPro" id="IPR011044">
    <property type="entry name" value="Quino_amine_DH_bsu"/>
</dbReference>
<reference evidence="1" key="1">
    <citation type="submission" date="2015-08" db="EMBL/GenBank/DDBJ databases">
        <authorList>
            <person name="Babu N.S."/>
            <person name="Beckwith C.J."/>
            <person name="Beseler K.G."/>
            <person name="Brison A."/>
            <person name="Carone J.V."/>
            <person name="Caskin T.P."/>
            <person name="Diamond M."/>
            <person name="Durham M.E."/>
            <person name="Foxe J.M."/>
            <person name="Go M."/>
            <person name="Henderson B.A."/>
            <person name="Jones I.B."/>
            <person name="McGettigan J.A."/>
            <person name="Micheletti S.J."/>
            <person name="Nasrallah M.E."/>
            <person name="Ortiz D."/>
            <person name="Piller C.R."/>
            <person name="Privatt S.R."/>
            <person name="Schneider S.L."/>
            <person name="Sharp S."/>
            <person name="Smith T.C."/>
            <person name="Stanton J.D."/>
            <person name="Ullery H.E."/>
            <person name="Wilson R.J."/>
            <person name="Serrano M.G."/>
            <person name="Buck G."/>
            <person name="Lee V."/>
            <person name="Wang Y."/>
            <person name="Carvalho R."/>
            <person name="Voegtly L."/>
            <person name="Shi R."/>
            <person name="Duckworth R."/>
            <person name="Johnson A."/>
            <person name="Loviza R."/>
            <person name="Walstead R."/>
            <person name="Shah Z."/>
            <person name="Kiflezghi M."/>
            <person name="Wade K."/>
            <person name="Ball S.L."/>
            <person name="Bradley K.W."/>
            <person name="Asai D.J."/>
            <person name="Bowman C.A."/>
            <person name="Russell D.A."/>
            <person name="Pope W.H."/>
            <person name="Jacobs-Sera D."/>
            <person name="Hendrix R.W."/>
            <person name="Hatfull G.F."/>
        </authorList>
    </citation>
    <scope>NUCLEOTIDE SEQUENCE</scope>
</reference>
<organism evidence="1">
    <name type="scientific">metagenome</name>
    <dbReference type="NCBI Taxonomy" id="256318"/>
    <lineage>
        <taxon>unclassified sequences</taxon>
        <taxon>metagenomes</taxon>
    </lineage>
</organism>